<dbReference type="InterPro" id="IPR027417">
    <property type="entry name" value="P-loop_NTPase"/>
</dbReference>
<proteinExistence type="predicted"/>
<evidence type="ECO:0000313" key="1">
    <source>
        <dbReference type="EMBL" id="VFK18303.1"/>
    </source>
</evidence>
<gene>
    <name evidence="1" type="ORF">BECKLPF1236B_GA0070989_113812</name>
</gene>
<accession>A0A450WMN0</accession>
<reference evidence="1" key="1">
    <citation type="submission" date="2019-02" db="EMBL/GenBank/DDBJ databases">
        <authorList>
            <person name="Gruber-Vodicka R. H."/>
            <person name="Seah K. B. B."/>
        </authorList>
    </citation>
    <scope>NUCLEOTIDE SEQUENCE</scope>
    <source>
        <strain evidence="1">BECK_S313</strain>
    </source>
</reference>
<dbReference type="InterPro" id="IPR006517">
    <property type="entry name" value="Phage_terminase_lsu-like_C"/>
</dbReference>
<dbReference type="Gene3D" id="3.30.420.240">
    <property type="match status" value="1"/>
</dbReference>
<protein>
    <submittedName>
        <fullName evidence="1">Phage uncharacterized protein (Putative large terminase), C-terminal domain-containing protein</fullName>
    </submittedName>
</protein>
<name>A0A450WMN0_9GAMM</name>
<sequence length="581" mass="66096">MHAGTDFSDLSDLTDIRNLRDFQKEIEKFNRELRDTIELECAAFAVDKKASRARAARVQGDYQFFATTYFPHYAPTPHLSLFHEFLFARMPAVIDGAEDGREVYEAPRGEAKSTYATQLGALWCIVTGRKKMIGIFMNTEEQAIEMLSSIQAELDSNPRLQMDFPAACGQGRVWQATTAITKNGAKIRVGGTGKKIRGMKNGPHRPDLIFLDDLENDENVAKKEQRDKVENFVLAAVVGLGPPGGGMDIFWVGTSLHYDAAINRVSRKPGWQRRVFRSLLTWPDRMDLWDEWEALYSRTSDDDDEKARLTEEAHAFHRKHAREMAAGARLSWPKVRDLYSLMRLRATSHEAFEKEQQNNPGNDENAPFRNIQYWTQRNRKWRFFGAIDPSLGKRGKGGDPSAILVGGVDPGTMILDVLEADITRRTPEMIMERAIALQKEYHCIMWGVEAVQFQYFLYTQMIQLAAKRGVAFPAVPVTPDTDKTLRIQSLQPHAHNGLIRLGHNQSTLISQLKFWPETDHDDGPDALEILWNLATTHSAEYEYHAAARGERYRLATDGWDDDAWDNNGWGDDGWEDDGESW</sequence>
<organism evidence="1">
    <name type="scientific">Candidatus Kentrum sp. LPFa</name>
    <dbReference type="NCBI Taxonomy" id="2126335"/>
    <lineage>
        <taxon>Bacteria</taxon>
        <taxon>Pseudomonadati</taxon>
        <taxon>Pseudomonadota</taxon>
        <taxon>Gammaproteobacteria</taxon>
        <taxon>Candidatus Kentrum</taxon>
    </lineage>
</organism>
<dbReference type="NCBIfam" id="TIGR01630">
    <property type="entry name" value="psiM2_ORF9"/>
    <property type="match status" value="1"/>
</dbReference>
<dbReference type="EMBL" id="CAADFK010000138">
    <property type="protein sequence ID" value="VFK18303.1"/>
    <property type="molecule type" value="Genomic_DNA"/>
</dbReference>
<dbReference type="Gene3D" id="3.40.50.300">
    <property type="entry name" value="P-loop containing nucleotide triphosphate hydrolases"/>
    <property type="match status" value="1"/>
</dbReference>
<dbReference type="AlphaFoldDB" id="A0A450WMN0"/>